<dbReference type="PRINTS" id="PR00081">
    <property type="entry name" value="GDHRDH"/>
</dbReference>
<keyword evidence="2 5" id="KW-0560">Oxidoreductase</keyword>
<gene>
    <name evidence="5" type="ORF">ACFQEV_12380</name>
</gene>
<protein>
    <submittedName>
        <fullName evidence="5">SDR family NAD(P)-dependent oxidoreductase</fullName>
        <ecNumber evidence="5">1.1.1.-</ecNumber>
    </submittedName>
</protein>
<dbReference type="PANTHER" id="PTHR42879:SF2">
    <property type="entry name" value="3-OXOACYL-[ACYL-CARRIER-PROTEIN] REDUCTASE FABG"/>
    <property type="match status" value="1"/>
</dbReference>
<name>A0ABD5U3X8_9EURY</name>
<dbReference type="InterPro" id="IPR057326">
    <property type="entry name" value="KR_dom"/>
</dbReference>
<evidence type="ECO:0000313" key="5">
    <source>
        <dbReference type="EMBL" id="MFC6825784.1"/>
    </source>
</evidence>
<dbReference type="Proteomes" id="UP001596408">
    <property type="component" value="Unassembled WGS sequence"/>
</dbReference>
<evidence type="ECO:0000256" key="3">
    <source>
        <dbReference type="RuleBase" id="RU000363"/>
    </source>
</evidence>
<evidence type="ECO:0000256" key="2">
    <source>
        <dbReference type="ARBA" id="ARBA00023002"/>
    </source>
</evidence>
<dbReference type="InterPro" id="IPR002347">
    <property type="entry name" value="SDR_fam"/>
</dbReference>
<dbReference type="SUPFAM" id="SSF51735">
    <property type="entry name" value="NAD(P)-binding Rossmann-fold domains"/>
    <property type="match status" value="1"/>
</dbReference>
<dbReference type="EMBL" id="JBHSXH010000015">
    <property type="protein sequence ID" value="MFC6825784.1"/>
    <property type="molecule type" value="Genomic_DNA"/>
</dbReference>
<dbReference type="Gene3D" id="3.40.50.720">
    <property type="entry name" value="NAD(P)-binding Rossmann-like Domain"/>
    <property type="match status" value="1"/>
</dbReference>
<reference evidence="5 6" key="1">
    <citation type="journal article" date="2019" name="Int. J. Syst. Evol. Microbiol.">
        <title>The Global Catalogue of Microorganisms (GCM) 10K type strain sequencing project: providing services to taxonomists for standard genome sequencing and annotation.</title>
        <authorList>
            <consortium name="The Broad Institute Genomics Platform"/>
            <consortium name="The Broad Institute Genome Sequencing Center for Infectious Disease"/>
            <person name="Wu L."/>
            <person name="Ma J."/>
        </authorList>
    </citation>
    <scope>NUCLEOTIDE SEQUENCE [LARGE SCALE GENOMIC DNA]</scope>
    <source>
        <strain evidence="5 6">YIM 94188</strain>
    </source>
</reference>
<dbReference type="AlphaFoldDB" id="A0ABD5U3X8"/>
<dbReference type="PROSITE" id="PS00061">
    <property type="entry name" value="ADH_SHORT"/>
    <property type="match status" value="1"/>
</dbReference>
<dbReference type="CDD" id="cd05233">
    <property type="entry name" value="SDR_c"/>
    <property type="match status" value="1"/>
</dbReference>
<keyword evidence="6" id="KW-1185">Reference proteome</keyword>
<comment type="similarity">
    <text evidence="1 3">Belongs to the short-chain dehydrogenases/reductases (SDR) family.</text>
</comment>
<feature type="domain" description="Ketoreductase" evidence="4">
    <location>
        <begin position="3"/>
        <end position="187"/>
    </location>
</feature>
<dbReference type="EC" id="1.1.1.-" evidence="5"/>
<dbReference type="InterPro" id="IPR050259">
    <property type="entry name" value="SDR"/>
</dbReference>
<dbReference type="InterPro" id="IPR036291">
    <property type="entry name" value="NAD(P)-bd_dom_sf"/>
</dbReference>
<dbReference type="RefSeq" id="WP_379696379.1">
    <property type="nucleotide sequence ID" value="NZ_JBHSXH010000015.1"/>
</dbReference>
<dbReference type="SMART" id="SM00822">
    <property type="entry name" value="PKS_KR"/>
    <property type="match status" value="1"/>
</dbReference>
<proteinExistence type="inferred from homology"/>
<accession>A0ABD5U3X8</accession>
<evidence type="ECO:0000259" key="4">
    <source>
        <dbReference type="SMART" id="SM00822"/>
    </source>
</evidence>
<sequence>MAPTALVTGASGGIGSAIARELGRDHDVVVHYHSDSEGADAVAEDVREAGREAITHRCDVSDPDDVEKMVDRARDELGGVDVLVNNAGVLHGTPLETASDEAIQQTLRVNLEGAVYCVRAVLPGMRDRGEGRIVNVSSTAGTDGSPTDVTYGASKSGLLGLTKSLAKQYTEDGVFSNAVAPGPVKTEMFAEERRPATREASPIDRLVEPEEVAEAVRTFATTSAITGETLVVDGGVRL</sequence>
<dbReference type="GO" id="GO:0016491">
    <property type="term" value="F:oxidoreductase activity"/>
    <property type="evidence" value="ECO:0007669"/>
    <property type="project" value="UniProtKB-KW"/>
</dbReference>
<dbReference type="PANTHER" id="PTHR42879">
    <property type="entry name" value="3-OXOACYL-(ACYL-CARRIER-PROTEIN) REDUCTASE"/>
    <property type="match status" value="1"/>
</dbReference>
<dbReference type="PRINTS" id="PR00080">
    <property type="entry name" value="SDRFAMILY"/>
</dbReference>
<dbReference type="InterPro" id="IPR020904">
    <property type="entry name" value="Sc_DH/Rdtase_CS"/>
</dbReference>
<organism evidence="5 6">
    <name type="scientific">Halopelagius fulvigenes</name>
    <dbReference type="NCBI Taxonomy" id="1198324"/>
    <lineage>
        <taxon>Archaea</taxon>
        <taxon>Methanobacteriati</taxon>
        <taxon>Methanobacteriota</taxon>
        <taxon>Stenosarchaea group</taxon>
        <taxon>Halobacteria</taxon>
        <taxon>Halobacteriales</taxon>
        <taxon>Haloferacaceae</taxon>
    </lineage>
</organism>
<dbReference type="FunFam" id="3.40.50.720:FF:000173">
    <property type="entry name" value="3-oxoacyl-[acyl-carrier protein] reductase"/>
    <property type="match status" value="1"/>
</dbReference>
<dbReference type="GO" id="GO:0032787">
    <property type="term" value="P:monocarboxylic acid metabolic process"/>
    <property type="evidence" value="ECO:0007669"/>
    <property type="project" value="UniProtKB-ARBA"/>
</dbReference>
<evidence type="ECO:0000313" key="6">
    <source>
        <dbReference type="Proteomes" id="UP001596408"/>
    </source>
</evidence>
<comment type="caution">
    <text evidence="5">The sequence shown here is derived from an EMBL/GenBank/DDBJ whole genome shotgun (WGS) entry which is preliminary data.</text>
</comment>
<dbReference type="Pfam" id="PF00106">
    <property type="entry name" value="adh_short"/>
    <property type="match status" value="1"/>
</dbReference>
<evidence type="ECO:0000256" key="1">
    <source>
        <dbReference type="ARBA" id="ARBA00006484"/>
    </source>
</evidence>